<dbReference type="Proteomes" id="UP000193218">
    <property type="component" value="Unassembled WGS sequence"/>
</dbReference>
<proteinExistence type="inferred from homology"/>
<dbReference type="InterPro" id="IPR049449">
    <property type="entry name" value="TesB_ACOT8-like_N"/>
</dbReference>
<dbReference type="AlphaFoldDB" id="A0A1Y1ULL7"/>
<keyword evidence="7" id="KW-1185">Reference proteome</keyword>
<dbReference type="STRING" id="4999.A0A1Y1ULL7"/>
<dbReference type="SUPFAM" id="SSF54637">
    <property type="entry name" value="Thioesterase/thiol ester dehydrase-isomerase"/>
    <property type="match status" value="2"/>
</dbReference>
<reference evidence="6 7" key="1">
    <citation type="submission" date="2017-03" db="EMBL/GenBank/DDBJ databases">
        <title>Widespread Adenine N6-methylation of Active Genes in Fungi.</title>
        <authorList>
            <consortium name="DOE Joint Genome Institute"/>
            <person name="Mondo S.J."/>
            <person name="Dannebaum R.O."/>
            <person name="Kuo R.C."/>
            <person name="Louie K.B."/>
            <person name="Bewick A.J."/>
            <person name="Labutti K."/>
            <person name="Haridas S."/>
            <person name="Kuo A."/>
            <person name="Salamov A."/>
            <person name="Ahrendt S.R."/>
            <person name="Lau R."/>
            <person name="Bowen B.P."/>
            <person name="Lipzen A."/>
            <person name="Sullivan W."/>
            <person name="Andreopoulos W.B."/>
            <person name="Clum A."/>
            <person name="Lindquist E."/>
            <person name="Daum C."/>
            <person name="Northen T.R."/>
            <person name="Ramamoorthy G."/>
            <person name="Schmitz R.J."/>
            <person name="Gryganskyi A."/>
            <person name="Culley D."/>
            <person name="Magnuson J."/>
            <person name="James T.Y."/>
            <person name="O'Malley M.A."/>
            <person name="Stajich J.E."/>
            <person name="Spatafora J.W."/>
            <person name="Visel A."/>
            <person name="Grigoriev I.V."/>
        </authorList>
    </citation>
    <scope>NUCLEOTIDE SEQUENCE [LARGE SCALE GENOMIC DNA]</scope>
    <source>
        <strain evidence="6 7">NRRL Y-17943</strain>
    </source>
</reference>
<feature type="region of interest" description="Disordered" evidence="3">
    <location>
        <begin position="133"/>
        <end position="152"/>
    </location>
</feature>
<dbReference type="RefSeq" id="XP_021872326.1">
    <property type="nucleotide sequence ID" value="XM_022013306.1"/>
</dbReference>
<evidence type="ECO:0000256" key="3">
    <source>
        <dbReference type="SAM" id="MobiDB-lite"/>
    </source>
</evidence>
<dbReference type="InParanoid" id="A0A1Y1ULL7"/>
<dbReference type="GeneID" id="33555114"/>
<dbReference type="InterPro" id="IPR003703">
    <property type="entry name" value="Acyl_CoA_thio"/>
</dbReference>
<dbReference type="GO" id="GO:0006637">
    <property type="term" value="P:acyl-CoA metabolic process"/>
    <property type="evidence" value="ECO:0007669"/>
    <property type="project" value="InterPro"/>
</dbReference>
<dbReference type="InterPro" id="IPR029069">
    <property type="entry name" value="HotDog_dom_sf"/>
</dbReference>
<protein>
    <submittedName>
        <fullName evidence="6">Thioesterase-like superfamily-domain-containing protein</fullName>
    </submittedName>
</protein>
<dbReference type="CDD" id="cd03445">
    <property type="entry name" value="Thioesterase_II_repeat2"/>
    <property type="match status" value="1"/>
</dbReference>
<evidence type="ECO:0000313" key="7">
    <source>
        <dbReference type="Proteomes" id="UP000193218"/>
    </source>
</evidence>
<dbReference type="InterPro" id="IPR042171">
    <property type="entry name" value="Acyl-CoA_hotdog"/>
</dbReference>
<sequence length="405" mass="44335">MPYSSTSAYDFVAVGPVTASEGARASQPSADSYQSQSIWCPKGARGAYGGQVIGQGLHSAIQTISDNKGLHSMHIHFLLPANPSIPIIYNVDRIRDGKSYATRSIRAMQGDKVVAVIMASYSTTSTSTRTVDGVRQPSLKSQTTGLIVPSEEPSVSHSLRFVIESSSKSSDRNERTTKASGTHRYGQGGDIPPFQPRYAQPYPDGILPMKQCELEPDRWTKFLSRAESSISPRRRRAVEEYIQERRDSPWEVAIAKSSTHFTPLENGTRRMVWLKPKIPSGTKVSLEEHKCIIACISDFQFIGAAARRIGLTAISKPPLGMLTSLDHTIYFYPFPKNLDPSAPLLHVIEAIIVDVQPGRGVVQGRIYTETGELIAVTIQEGVVRAGQISAGEGNRAQQAREKAKL</sequence>
<dbReference type="EMBL" id="NBSH01000004">
    <property type="protein sequence ID" value="ORX38404.1"/>
    <property type="molecule type" value="Genomic_DNA"/>
</dbReference>
<dbReference type="Pfam" id="PF13622">
    <property type="entry name" value="4HBT_3"/>
    <property type="match status" value="1"/>
</dbReference>
<dbReference type="Gene3D" id="2.40.160.210">
    <property type="entry name" value="Acyl-CoA thioesterase, double hotdog domain"/>
    <property type="match status" value="1"/>
</dbReference>
<organism evidence="6 7">
    <name type="scientific">Kockovaella imperatae</name>
    <dbReference type="NCBI Taxonomy" id="4999"/>
    <lineage>
        <taxon>Eukaryota</taxon>
        <taxon>Fungi</taxon>
        <taxon>Dikarya</taxon>
        <taxon>Basidiomycota</taxon>
        <taxon>Agaricomycotina</taxon>
        <taxon>Tremellomycetes</taxon>
        <taxon>Tremellales</taxon>
        <taxon>Cuniculitremaceae</taxon>
        <taxon>Kockovaella</taxon>
    </lineage>
</organism>
<dbReference type="PANTHER" id="PTHR11066:SF34">
    <property type="entry name" value="ACYL-COENZYME A THIOESTERASE 8"/>
    <property type="match status" value="1"/>
</dbReference>
<evidence type="ECO:0000256" key="1">
    <source>
        <dbReference type="ARBA" id="ARBA00006538"/>
    </source>
</evidence>
<feature type="region of interest" description="Disordered" evidence="3">
    <location>
        <begin position="163"/>
        <end position="194"/>
    </location>
</feature>
<dbReference type="OrthoDB" id="68328at2759"/>
<comment type="similarity">
    <text evidence="1">Belongs to the C/M/P thioester hydrolase family.</text>
</comment>
<feature type="domain" description="Acyl-CoA thioesterase-like C-terminal" evidence="5">
    <location>
        <begin position="259"/>
        <end position="383"/>
    </location>
</feature>
<dbReference type="CDD" id="cd03444">
    <property type="entry name" value="Thioesterase_II_repeat1"/>
    <property type="match status" value="1"/>
</dbReference>
<gene>
    <name evidence="6" type="ORF">BD324DRAFT_578132</name>
</gene>
<dbReference type="GO" id="GO:0005782">
    <property type="term" value="C:peroxisomal matrix"/>
    <property type="evidence" value="ECO:0007669"/>
    <property type="project" value="UniProtKB-SubCell"/>
</dbReference>
<name>A0A1Y1ULL7_9TREE</name>
<dbReference type="GO" id="GO:0047617">
    <property type="term" value="F:fatty acyl-CoA hydrolase activity"/>
    <property type="evidence" value="ECO:0007669"/>
    <property type="project" value="InterPro"/>
</dbReference>
<feature type="domain" description="Acyl-CoA thioesterase-like N-terminal HotDog" evidence="4">
    <location>
        <begin position="39"/>
        <end position="121"/>
    </location>
</feature>
<comment type="caution">
    <text evidence="6">The sequence shown here is derived from an EMBL/GenBank/DDBJ whole genome shotgun (WGS) entry which is preliminary data.</text>
</comment>
<accession>A0A1Y1ULL7</accession>
<evidence type="ECO:0000259" key="4">
    <source>
        <dbReference type="Pfam" id="PF13622"/>
    </source>
</evidence>
<dbReference type="InterPro" id="IPR049450">
    <property type="entry name" value="ACOT8-like_C"/>
</dbReference>
<dbReference type="PANTHER" id="PTHR11066">
    <property type="entry name" value="ACYL-COA THIOESTERASE"/>
    <property type="match status" value="1"/>
</dbReference>
<dbReference type="Pfam" id="PF20789">
    <property type="entry name" value="4HBT_3C"/>
    <property type="match status" value="1"/>
</dbReference>
<evidence type="ECO:0000256" key="2">
    <source>
        <dbReference type="ARBA" id="ARBA00022801"/>
    </source>
</evidence>
<evidence type="ECO:0000259" key="5">
    <source>
        <dbReference type="Pfam" id="PF20789"/>
    </source>
</evidence>
<evidence type="ECO:0000313" key="6">
    <source>
        <dbReference type="EMBL" id="ORX38404.1"/>
    </source>
</evidence>
<keyword evidence="2" id="KW-0378">Hydrolase</keyword>
<dbReference type="GO" id="GO:0009062">
    <property type="term" value="P:fatty acid catabolic process"/>
    <property type="evidence" value="ECO:0007669"/>
    <property type="project" value="TreeGrafter"/>
</dbReference>